<proteinExistence type="predicted"/>
<sequence>MKRMSIITFVTLVAFGLGYFLLKPNYTISYYKFKNCSKTVLTKIEYSRFGERGVVFAYGHLKEKSLPEKESLVGAFLGGWDSNYEVVATCNGEKISINYISGYYTATFPSTKIAPNRVNTDTFFKLKDTPGNIYIEGY</sequence>
<keyword evidence="2" id="KW-1185">Reference proteome</keyword>
<gene>
    <name evidence="1" type="ORF">DVG78_26670</name>
</gene>
<dbReference type="Proteomes" id="UP000253141">
    <property type="component" value="Unassembled WGS sequence"/>
</dbReference>
<protein>
    <submittedName>
        <fullName evidence="1">Uncharacterized protein</fullName>
    </submittedName>
</protein>
<dbReference type="EMBL" id="QPIW01000035">
    <property type="protein sequence ID" value="RDB02817.1"/>
    <property type="molecule type" value="Genomic_DNA"/>
</dbReference>
<evidence type="ECO:0000313" key="1">
    <source>
        <dbReference type="EMBL" id="RDB02817.1"/>
    </source>
</evidence>
<comment type="caution">
    <text evidence="1">The sequence shown here is derived from an EMBL/GenBank/DDBJ whole genome shotgun (WGS) entry which is preliminary data.</text>
</comment>
<evidence type="ECO:0000313" key="2">
    <source>
        <dbReference type="Proteomes" id="UP000253141"/>
    </source>
</evidence>
<reference evidence="1 2" key="1">
    <citation type="submission" date="2018-07" db="EMBL/GenBank/DDBJ databases">
        <title>Genome analysis of Runella aurantiaca.</title>
        <authorList>
            <person name="Yang X."/>
        </authorList>
    </citation>
    <scope>NUCLEOTIDE SEQUENCE [LARGE SCALE GENOMIC DNA]</scope>
    <source>
        <strain evidence="1 2">YX9</strain>
    </source>
</reference>
<dbReference type="AlphaFoldDB" id="A0A369I2W1"/>
<name>A0A369I2W1_9BACT</name>
<organism evidence="1 2">
    <name type="scientific">Runella aurantiaca</name>
    <dbReference type="NCBI Taxonomy" id="2282308"/>
    <lineage>
        <taxon>Bacteria</taxon>
        <taxon>Pseudomonadati</taxon>
        <taxon>Bacteroidota</taxon>
        <taxon>Cytophagia</taxon>
        <taxon>Cytophagales</taxon>
        <taxon>Spirosomataceae</taxon>
        <taxon>Runella</taxon>
    </lineage>
</organism>
<accession>A0A369I2W1</accession>